<keyword evidence="1" id="KW-0112">Calmodulin-binding</keyword>
<keyword evidence="7" id="KW-1185">Reference proteome</keyword>
<comment type="subunit">
    <text evidence="3">Binds to multiple calmodulin (CaM) in the presence of Ca(2+) and CaM-like proteins.</text>
</comment>
<dbReference type="Pfam" id="PF13178">
    <property type="entry name" value="DUF4005"/>
    <property type="match status" value="1"/>
</dbReference>
<dbReference type="InterPro" id="IPR000048">
    <property type="entry name" value="IQ_motif_EF-hand-BS"/>
</dbReference>
<feature type="compositionally biased region" description="Polar residues" evidence="4">
    <location>
        <begin position="267"/>
        <end position="280"/>
    </location>
</feature>
<evidence type="ECO:0000256" key="4">
    <source>
        <dbReference type="SAM" id="MobiDB-lite"/>
    </source>
</evidence>
<comment type="similarity">
    <text evidence="2">Belongs to the IQD family.</text>
</comment>
<gene>
    <name evidence="6" type="ORF">F3Y22_tig00005929pilonHSYRG00144</name>
</gene>
<feature type="compositionally biased region" description="Polar residues" evidence="4">
    <location>
        <begin position="867"/>
        <end position="886"/>
    </location>
</feature>
<comment type="caution">
    <text evidence="6">The sequence shown here is derived from an EMBL/GenBank/DDBJ whole genome shotgun (WGS) entry which is preliminary data.</text>
</comment>
<evidence type="ECO:0000313" key="7">
    <source>
        <dbReference type="Proteomes" id="UP000436088"/>
    </source>
</evidence>
<feature type="region of interest" description="Disordered" evidence="4">
    <location>
        <begin position="265"/>
        <end position="286"/>
    </location>
</feature>
<dbReference type="EMBL" id="VEPZ02000320">
    <property type="protein sequence ID" value="KAE8727073.1"/>
    <property type="molecule type" value="Genomic_DNA"/>
</dbReference>
<dbReference type="PROSITE" id="PS50096">
    <property type="entry name" value="IQ"/>
    <property type="match status" value="2"/>
</dbReference>
<feature type="compositionally biased region" description="Polar residues" evidence="4">
    <location>
        <begin position="321"/>
        <end position="337"/>
    </location>
</feature>
<dbReference type="Gene3D" id="1.20.5.190">
    <property type="match status" value="1"/>
</dbReference>
<dbReference type="Proteomes" id="UP000436088">
    <property type="component" value="Unassembled WGS sequence"/>
</dbReference>
<evidence type="ECO:0000256" key="2">
    <source>
        <dbReference type="ARBA" id="ARBA00024341"/>
    </source>
</evidence>
<accession>A0A6A3CD00</accession>
<feature type="domain" description="DUF4005" evidence="5">
    <location>
        <begin position="813"/>
        <end position="894"/>
    </location>
</feature>
<dbReference type="PANTHER" id="PTHR32295:SF281">
    <property type="entry name" value="PROTEIN IQ-DOMAIN 31"/>
    <property type="match status" value="1"/>
</dbReference>
<evidence type="ECO:0000313" key="6">
    <source>
        <dbReference type="EMBL" id="KAE8727073.1"/>
    </source>
</evidence>
<evidence type="ECO:0000256" key="3">
    <source>
        <dbReference type="ARBA" id="ARBA00024378"/>
    </source>
</evidence>
<feature type="region of interest" description="Disordered" evidence="4">
    <location>
        <begin position="793"/>
        <end position="920"/>
    </location>
</feature>
<dbReference type="Pfam" id="PF00612">
    <property type="entry name" value="IQ"/>
    <property type="match status" value="3"/>
</dbReference>
<feature type="region of interest" description="Disordered" evidence="4">
    <location>
        <begin position="458"/>
        <end position="487"/>
    </location>
</feature>
<dbReference type="CDD" id="cd23767">
    <property type="entry name" value="IQCD"/>
    <property type="match status" value="1"/>
</dbReference>
<evidence type="ECO:0000256" key="1">
    <source>
        <dbReference type="ARBA" id="ARBA00022860"/>
    </source>
</evidence>
<dbReference type="SMART" id="SM00015">
    <property type="entry name" value="IQ"/>
    <property type="match status" value="2"/>
</dbReference>
<protein>
    <submittedName>
        <fullName evidence="6">IQ-domain 28, putative isoform 3</fullName>
    </submittedName>
</protein>
<dbReference type="AlphaFoldDB" id="A0A6A3CD00"/>
<dbReference type="PANTHER" id="PTHR32295">
    <property type="entry name" value="IQ-DOMAIN 5-RELATED"/>
    <property type="match status" value="1"/>
</dbReference>
<evidence type="ECO:0000259" key="5">
    <source>
        <dbReference type="Pfam" id="PF13178"/>
    </source>
</evidence>
<organism evidence="6 7">
    <name type="scientific">Hibiscus syriacus</name>
    <name type="common">Rose of Sharon</name>
    <dbReference type="NCBI Taxonomy" id="106335"/>
    <lineage>
        <taxon>Eukaryota</taxon>
        <taxon>Viridiplantae</taxon>
        <taxon>Streptophyta</taxon>
        <taxon>Embryophyta</taxon>
        <taxon>Tracheophyta</taxon>
        <taxon>Spermatophyta</taxon>
        <taxon>Magnoliopsida</taxon>
        <taxon>eudicotyledons</taxon>
        <taxon>Gunneridae</taxon>
        <taxon>Pentapetalae</taxon>
        <taxon>rosids</taxon>
        <taxon>malvids</taxon>
        <taxon>Malvales</taxon>
        <taxon>Malvaceae</taxon>
        <taxon>Malvoideae</taxon>
        <taxon>Hibiscus</taxon>
    </lineage>
</organism>
<sequence length="920" mass="101314">MGKSPGKWIKTVFFGKKSSRTSYHKRRENATAANAKEVLVAVRASETDVSVAPSFSSQHPYANERDERELEVERNEAANISNDDGISLLVIQGINSPSSTLQDSQYDPERVKEEQAATIVQAAFRGYLARRAFGALKGIIRLQALFRGHLVRRQAITTLCCMMGIVKLQAHVRGVMARHSDGGLEVQKKLNQMSLQESNPVVSLGVNMSARIGKLSANAFVRKIVALSLPIMPLLLHVDAGEPNSVWNWLERWSASCFWKPVPQPRKASSSKLQRKQTNGHVDIDTGRPKLSVRRIRSANLVGTSVQATSEFDKPKRNLRKVSSNPTESSVQENPQNEFEKVKRDLRKVHNPVVENSVQPEVEFEKPKPSSEKVSSTTNIDIVEHSLNSLAEKTNKEMALTVPKPSSEKVSSTTNMHIVEQSLNGLAEKTNKEMALTVNSLAEKTDKEMALTVNSPSEKMKNDMSVTVTSSTEEMRETTSRNSSAEKMNKEMALKINNSAENMKKETATPVNSSAEKMKKETALTVNSSVEKVKKVAALTINKAPEKMKKEMAMTVNSSTEKMRQETDTINNSAEKMKEMSLTVNSLAEKVKKEIAVKVNGSAEKMKETALTVNNSAEKVKKEIAVKVNGSAEKMKETALTVNSSAEKVKKEIAVKVNGSAEKVKKEIAVKVNGSAEKVKKERVVKVNGSAEKMKETTSTVNSSAEKVKKEIAVKVNGSAEKVKKERAVEVNGSAEKMKKETTVTVSKSVDIETMSWPLVMNETSDIFHADPAIVDSKPSIGKTVKGNKTFMGNVELKRKENSMNNENQKSSRKAFNPANRDHTENGPQISPPVPSYMAATESAKAKLRLQDSPRSGQDGGDKNNLTRHQSLPFSDNGKSSSQSPRGQRLVHAGKEGSKSDRPLSSRDRNAKATQVEWRR</sequence>
<feature type="region of interest" description="Disordered" evidence="4">
    <location>
        <begin position="307"/>
        <end position="338"/>
    </location>
</feature>
<reference evidence="6" key="1">
    <citation type="submission" date="2019-09" db="EMBL/GenBank/DDBJ databases">
        <title>Draft genome information of white flower Hibiscus syriacus.</title>
        <authorList>
            <person name="Kim Y.-M."/>
        </authorList>
    </citation>
    <scope>NUCLEOTIDE SEQUENCE [LARGE SCALE GENOMIC DNA]</scope>
    <source>
        <strain evidence="6">YM2019G1</strain>
    </source>
</reference>
<name>A0A6A3CD00_HIBSY</name>
<dbReference type="GO" id="GO:0005516">
    <property type="term" value="F:calmodulin binding"/>
    <property type="evidence" value="ECO:0007669"/>
    <property type="project" value="UniProtKB-KW"/>
</dbReference>
<proteinExistence type="inferred from homology"/>
<feature type="compositionally biased region" description="Basic and acidic residues" evidence="4">
    <location>
        <begin position="893"/>
        <end position="920"/>
    </location>
</feature>
<dbReference type="InterPro" id="IPR025064">
    <property type="entry name" value="DUF4005"/>
</dbReference>